<dbReference type="GO" id="GO:0010494">
    <property type="term" value="C:cytoplasmic stress granule"/>
    <property type="evidence" value="ECO:0007669"/>
    <property type="project" value="TreeGrafter"/>
</dbReference>
<dbReference type="GO" id="GO:0003729">
    <property type="term" value="F:mRNA binding"/>
    <property type="evidence" value="ECO:0007669"/>
    <property type="project" value="TreeGrafter"/>
</dbReference>
<dbReference type="PANTHER" id="PTHR12854">
    <property type="entry name" value="ATAXIN 2-RELATED"/>
    <property type="match status" value="1"/>
</dbReference>
<dbReference type="PANTHER" id="PTHR12854:SF7">
    <property type="entry name" value="ATAXIN-2 HOMOLOG"/>
    <property type="match status" value="1"/>
</dbReference>
<dbReference type="Pfam" id="PF14438">
    <property type="entry name" value="SM-ATX"/>
    <property type="match status" value="1"/>
</dbReference>
<evidence type="ECO:0000259" key="2">
    <source>
        <dbReference type="SMART" id="SM01272"/>
    </source>
</evidence>
<dbReference type="VEuPathDB" id="FungiDB:H310_04857"/>
<dbReference type="GO" id="GO:0034063">
    <property type="term" value="P:stress granule assembly"/>
    <property type="evidence" value="ECO:0007669"/>
    <property type="project" value="TreeGrafter"/>
</dbReference>
<feature type="compositionally biased region" description="Polar residues" evidence="1">
    <location>
        <begin position="1"/>
        <end position="10"/>
    </location>
</feature>
<dbReference type="InterPro" id="IPR045117">
    <property type="entry name" value="ATXN2-like"/>
</dbReference>
<feature type="compositionally biased region" description="Basic and acidic residues" evidence="1">
    <location>
        <begin position="252"/>
        <end position="270"/>
    </location>
</feature>
<dbReference type="Pfam" id="PF06741">
    <property type="entry name" value="LsmAD"/>
    <property type="match status" value="1"/>
</dbReference>
<feature type="compositionally biased region" description="Polar residues" evidence="1">
    <location>
        <begin position="33"/>
        <end position="42"/>
    </location>
</feature>
<organism evidence="3 4">
    <name type="scientific">Aphanomyces invadans</name>
    <dbReference type="NCBI Taxonomy" id="157072"/>
    <lineage>
        <taxon>Eukaryota</taxon>
        <taxon>Sar</taxon>
        <taxon>Stramenopiles</taxon>
        <taxon>Oomycota</taxon>
        <taxon>Saprolegniomycetes</taxon>
        <taxon>Saprolegniales</taxon>
        <taxon>Verrucalvaceae</taxon>
        <taxon>Aphanomyces</taxon>
    </lineage>
</organism>
<feature type="region of interest" description="Disordered" evidence="1">
    <location>
        <begin position="245"/>
        <end position="277"/>
    </location>
</feature>
<dbReference type="InterPro" id="IPR009604">
    <property type="entry name" value="LsmAD_domain"/>
</dbReference>
<feature type="compositionally biased region" description="Polar residues" evidence="1">
    <location>
        <begin position="329"/>
        <end position="338"/>
    </location>
</feature>
<sequence>MTWYERSTPTSKKEQAPALSPAGKSTPPGFTAAASTVSPNTKTSDEDKSHQKRLLRHRALYIFLFYMGRAVEVTLTDQSKYTGVLDCIDPDDFTVVLKNTQRVTPGSDPFETGSTFVIQKYLLAHITTTGHPKEDNHANRGHGHPQQLAAGQSFQTDSDITNNTKAHLYGRELQAASSWLDPSFDSGELDARGGKTSWNQFEVNSKLFGVKDTYDENLYTTKLDKSKISHEQSRAAEKLAREIESQTSQNHHVAEERGNYTHDSIDEEARYSSVARPSKSIDMRTSFVARTQNIMDRVESNLPRSANAYIPPALRKAEEAKMPVPLSPKSKQTASTSPKAVVKPASPRKTAPQPPVENEKGNPTLPKAAAAPVATTEKKAESSASSPPIPSASKKGLNPNAKEFKLNASASAFVPSFSLPAPAPAVVYHAPPLHPQYVGHHQVPYGVPSHYVDSWMHDTVYDHDMDSDSVSVPYHYGTHVMMQGPPMHHPHMDQYQPGMVDPIMYGGGGYPPRRVSHGQKWSAATNSLEQFSLVETLNSPVQLASPCSDMSTVLPSIHRGGGMQAPHPKAHPRVPPSSTSQNNGEAERTLADEYFDRICALENENEKSRGEMRQLRSLLSNNIQGREDETASALTLRTFGCLGLHRLMRHLSLVQQQVATLQGALASKLQADAAGHENEKQKAALLFGEVVVRVGKHVESLERQLQQQLTALDQRIQHVAETKSADLVRAHALSQQHSHEALVRDHTQSIEELRALVASMRSTVLQVELEKAQTVAHGKADAASWSEVEMRLQSQLDRLNNRVAMDKTEMLRMVEEQRDTAMAIEAKRMAHIVQDTKRMTDHVLGLEQWIQNEARALNHIVQSLSTDWDSRFRTLADEVAREVSTRSAAYQQLDDDMRSQWADLHDATRDVTVHVQHRLKEMEDIMPMEIKARQKGDERLKKRIEGLAKSLTQLLDSLRNDVESGRSATTVRVNGILATQLEMTTSIDHITSKLHKQLQTVQEDMRVALANALHITTRDFTDRLAAAADVTQTVERLQKTMDERLELMRQGWANMDNRTQDQLAQVHAHVDKGVADMHARLLAVYGDVEKSHVEVTQQNFVHHTALRTQLAALQTAQNVVESNLRGSVEHAVGSLNAAWTRSLEDMRVATAVEQCVANVVSQVVDDAATEAMGNMAWNTQQGFEWQAQHTNDAISAAVFDARVRQQAQASIDHVANQMRTIDARCTDAIARLGDNQTHVAGQVRQVQDTLVAMAWNIEERSVHDIVSDVLRGCATAVASAATAHEMAGQLQVLSA</sequence>
<evidence type="ECO:0000256" key="1">
    <source>
        <dbReference type="SAM" id="MobiDB-lite"/>
    </source>
</evidence>
<proteinExistence type="predicted"/>
<feature type="region of interest" description="Disordered" evidence="1">
    <location>
        <begin position="561"/>
        <end position="586"/>
    </location>
</feature>
<feature type="region of interest" description="Disordered" evidence="1">
    <location>
        <begin position="319"/>
        <end position="398"/>
    </location>
</feature>
<reference evidence="3 4" key="1">
    <citation type="submission" date="2018-08" db="EMBL/GenBank/DDBJ databases">
        <title>Aphanomyces genome sequencing and annotation.</title>
        <authorList>
            <person name="Minardi D."/>
            <person name="Oidtmann B."/>
            <person name="Van Der Giezen M."/>
            <person name="Studholme D.J."/>
        </authorList>
    </citation>
    <scope>NUCLEOTIDE SEQUENCE [LARGE SCALE GENOMIC DNA]</scope>
    <source>
        <strain evidence="3 4">NJM0002</strain>
    </source>
</reference>
<feature type="compositionally biased region" description="Low complexity" evidence="1">
    <location>
        <begin position="382"/>
        <end position="395"/>
    </location>
</feature>
<dbReference type="Proteomes" id="UP000285060">
    <property type="component" value="Unassembled WGS sequence"/>
</dbReference>
<evidence type="ECO:0000313" key="3">
    <source>
        <dbReference type="EMBL" id="RHY33108.1"/>
    </source>
</evidence>
<name>A0A418B4S1_9STRA</name>
<dbReference type="InterPro" id="IPR025852">
    <property type="entry name" value="SM_dom_ATX"/>
</dbReference>
<accession>A0A418B4S1</accession>
<feature type="domain" description="LsmAD" evidence="2">
    <location>
        <begin position="208"/>
        <end position="277"/>
    </location>
</feature>
<dbReference type="VEuPathDB" id="FungiDB:H310_04858"/>
<protein>
    <recommendedName>
        <fullName evidence="2">LsmAD domain-containing protein</fullName>
    </recommendedName>
</protein>
<gene>
    <name evidence="3" type="ORF">DYB32_001854</name>
</gene>
<keyword evidence="4" id="KW-1185">Reference proteome</keyword>
<dbReference type="SMART" id="SM01272">
    <property type="entry name" value="LsmAD"/>
    <property type="match status" value="1"/>
</dbReference>
<feature type="region of interest" description="Disordered" evidence="1">
    <location>
        <begin position="130"/>
        <end position="152"/>
    </location>
</feature>
<dbReference type="EMBL" id="QUSY01000093">
    <property type="protein sequence ID" value="RHY33108.1"/>
    <property type="molecule type" value="Genomic_DNA"/>
</dbReference>
<feature type="region of interest" description="Disordered" evidence="1">
    <location>
        <begin position="1"/>
        <end position="51"/>
    </location>
</feature>
<comment type="caution">
    <text evidence="3">The sequence shown here is derived from an EMBL/GenBank/DDBJ whole genome shotgun (WGS) entry which is preliminary data.</text>
</comment>
<evidence type="ECO:0000313" key="4">
    <source>
        <dbReference type="Proteomes" id="UP000285060"/>
    </source>
</evidence>